<keyword evidence="3" id="KW-0963">Cytoplasm</keyword>
<evidence type="ECO:0000256" key="8">
    <source>
        <dbReference type="ARBA" id="ARBA00023135"/>
    </source>
</evidence>
<feature type="coiled-coil region" evidence="12">
    <location>
        <begin position="288"/>
        <end position="315"/>
    </location>
</feature>
<dbReference type="Gene3D" id="1.10.260.30">
    <property type="entry name" value="Signal recognition particle, SRP54 subunit, M-domain"/>
    <property type="match status" value="1"/>
</dbReference>
<evidence type="ECO:0000256" key="6">
    <source>
        <dbReference type="ARBA" id="ARBA00022884"/>
    </source>
</evidence>
<evidence type="ECO:0000256" key="12">
    <source>
        <dbReference type="SAM" id="Coils"/>
    </source>
</evidence>
<dbReference type="GO" id="GO:0048500">
    <property type="term" value="C:signal recognition particle"/>
    <property type="evidence" value="ECO:0007669"/>
    <property type="project" value="InterPro"/>
</dbReference>
<feature type="non-terminal residue" evidence="16">
    <location>
        <position position="431"/>
    </location>
</feature>
<evidence type="ECO:0000256" key="4">
    <source>
        <dbReference type="ARBA" id="ARBA00022741"/>
    </source>
</evidence>
<dbReference type="EMBL" id="DRIE01000078">
    <property type="protein sequence ID" value="HEC57160.1"/>
    <property type="molecule type" value="Genomic_DNA"/>
</dbReference>
<dbReference type="Pfam" id="PF02881">
    <property type="entry name" value="SRP54_N"/>
    <property type="match status" value="1"/>
</dbReference>
<evidence type="ECO:0000256" key="1">
    <source>
        <dbReference type="ARBA" id="ARBA00004496"/>
    </source>
</evidence>
<proteinExistence type="inferred from homology"/>
<dbReference type="GO" id="GO:0006614">
    <property type="term" value="P:SRP-dependent cotranslational protein targeting to membrane"/>
    <property type="evidence" value="ECO:0007669"/>
    <property type="project" value="InterPro"/>
</dbReference>
<name>A0A7J2S3H2_9EURY</name>
<dbReference type="CDD" id="cd17875">
    <property type="entry name" value="SRP54_G"/>
    <property type="match status" value="1"/>
</dbReference>
<dbReference type="InterPro" id="IPR013822">
    <property type="entry name" value="Signal_recog_particl_SRP54_hlx"/>
</dbReference>
<protein>
    <recommendedName>
        <fullName evidence="10">signal-recognition-particle GTPase</fullName>
        <ecNumber evidence="10">3.6.5.4</ecNumber>
    </recommendedName>
</protein>
<gene>
    <name evidence="16" type="ORF">ENI32_04665</name>
</gene>
<dbReference type="PANTHER" id="PTHR11564:SF5">
    <property type="entry name" value="SIGNAL RECOGNITION PARTICLE SUBUNIT SRP54"/>
    <property type="match status" value="1"/>
</dbReference>
<feature type="domain" description="SRP54-type proteins GTP-binding" evidence="14">
    <location>
        <begin position="94"/>
        <end position="287"/>
    </location>
</feature>
<dbReference type="InterPro" id="IPR027417">
    <property type="entry name" value="P-loop_NTPase"/>
</dbReference>
<dbReference type="SUPFAM" id="SSF47446">
    <property type="entry name" value="Signal peptide-binding domain"/>
    <property type="match status" value="1"/>
</dbReference>
<evidence type="ECO:0000256" key="11">
    <source>
        <dbReference type="ARBA" id="ARBA00064051"/>
    </source>
</evidence>
<comment type="subcellular location">
    <subcellularLocation>
        <location evidence="1">Cytoplasm</location>
    </subcellularLocation>
</comment>
<dbReference type="FunFam" id="3.40.50.300:FF:000022">
    <property type="entry name" value="Signal recognition particle 54 kDa subunit"/>
    <property type="match status" value="1"/>
</dbReference>
<dbReference type="InterPro" id="IPR004125">
    <property type="entry name" value="Signal_recog_particle_SRP54_M"/>
</dbReference>
<evidence type="ECO:0000259" key="15">
    <source>
        <dbReference type="SMART" id="SM00963"/>
    </source>
</evidence>
<keyword evidence="5" id="KW-0378">Hydrolase</keyword>
<evidence type="ECO:0000256" key="9">
    <source>
        <dbReference type="ARBA" id="ARBA00023274"/>
    </source>
</evidence>
<evidence type="ECO:0000313" key="16">
    <source>
        <dbReference type="EMBL" id="HEC57160.1"/>
    </source>
</evidence>
<dbReference type="InterPro" id="IPR036891">
    <property type="entry name" value="Signal_recog_part_SRP54_M_sf"/>
</dbReference>
<comment type="subunit">
    <text evidence="11">Part of the signal recognition particle protein translocation system, which is composed of SRP and FtsY. Archaeal SRP consists of a 7S RNA molecule of 300 nucleotides and two protein subunits: SRP54 and SRP19.</text>
</comment>
<dbReference type="PANTHER" id="PTHR11564">
    <property type="entry name" value="SIGNAL RECOGNITION PARTICLE 54K PROTEIN SRP54"/>
    <property type="match status" value="1"/>
</dbReference>
<dbReference type="HAMAP" id="MF_00306">
    <property type="entry name" value="SRP54"/>
    <property type="match status" value="1"/>
</dbReference>
<keyword evidence="7" id="KW-0342">GTP-binding</keyword>
<dbReference type="InterPro" id="IPR000897">
    <property type="entry name" value="SRP54_GTPase_dom"/>
</dbReference>
<evidence type="ECO:0000256" key="3">
    <source>
        <dbReference type="ARBA" id="ARBA00022490"/>
    </source>
</evidence>
<dbReference type="GO" id="GO:0005525">
    <property type="term" value="F:GTP binding"/>
    <property type="evidence" value="ECO:0007669"/>
    <property type="project" value="UniProtKB-KW"/>
</dbReference>
<organism evidence="16">
    <name type="scientific">Candidatus Syntropharchaeum butanivorans</name>
    <dbReference type="NCBI Taxonomy" id="1839936"/>
    <lineage>
        <taxon>Archaea</taxon>
        <taxon>Methanobacteriati</taxon>
        <taxon>Methanobacteriota</taxon>
        <taxon>Stenosarchaea group</taxon>
        <taxon>Methanomicrobia</taxon>
        <taxon>Methanosarcinales</taxon>
        <taxon>ANME-2 cluster</taxon>
        <taxon>Candidatus Syntropharchaeum</taxon>
    </lineage>
</organism>
<keyword evidence="9" id="KW-0687">Ribonucleoprotein</keyword>
<dbReference type="InterPro" id="IPR042101">
    <property type="entry name" value="SRP54_N_sf"/>
</dbReference>
<keyword evidence="12" id="KW-0175">Coiled coil</keyword>
<keyword evidence="8" id="KW-0733">Signal recognition particle</keyword>
<comment type="caution">
    <text evidence="16">The sequence shown here is derived from an EMBL/GenBank/DDBJ whole genome shotgun (WGS) entry which is preliminary data.</text>
</comment>
<evidence type="ECO:0000256" key="10">
    <source>
        <dbReference type="ARBA" id="ARBA00035672"/>
    </source>
</evidence>
<dbReference type="Pfam" id="PF00448">
    <property type="entry name" value="SRP54"/>
    <property type="match status" value="1"/>
</dbReference>
<evidence type="ECO:0000259" key="14">
    <source>
        <dbReference type="SMART" id="SM00962"/>
    </source>
</evidence>
<dbReference type="GO" id="GO:0008312">
    <property type="term" value="F:7S RNA binding"/>
    <property type="evidence" value="ECO:0007669"/>
    <property type="project" value="InterPro"/>
</dbReference>
<dbReference type="SMART" id="SM00382">
    <property type="entry name" value="AAA"/>
    <property type="match status" value="1"/>
</dbReference>
<dbReference type="InterPro" id="IPR003593">
    <property type="entry name" value="AAA+_ATPase"/>
</dbReference>
<accession>A0A7J2S3H2</accession>
<dbReference type="Proteomes" id="UP000885936">
    <property type="component" value="Unassembled WGS sequence"/>
</dbReference>
<evidence type="ECO:0000259" key="13">
    <source>
        <dbReference type="SMART" id="SM00382"/>
    </source>
</evidence>
<dbReference type="SMART" id="SM00962">
    <property type="entry name" value="SRP54"/>
    <property type="match status" value="1"/>
</dbReference>
<feature type="domain" description="Signal recognition particle SRP54 helical bundle" evidence="15">
    <location>
        <begin position="1"/>
        <end position="84"/>
    </location>
</feature>
<evidence type="ECO:0000256" key="2">
    <source>
        <dbReference type="ARBA" id="ARBA00005450"/>
    </source>
</evidence>
<dbReference type="SUPFAM" id="SSF52540">
    <property type="entry name" value="P-loop containing nucleoside triphosphate hydrolases"/>
    <property type="match status" value="1"/>
</dbReference>
<sequence>MLGKLEESLRGVVEKIARSNRIDEATVNAIVKDIQRAMLQADVNVKLVMTLSSRIKERALKEKPRLNPREHVIRVVYEELVNIIGESTPIELKAQTIMMVGLQGSGKTTTTAKLARYFQKKGLKCGVIAADTFRPGAYDQLKELCEAEGIAFYGEKGAGDAVGVAARGIEAMKKFDVKIIDTAGRHALESDLIDEMIRINEVIHPEHRFLVMDAAIGQQAGEEARRFHDAIGITGIIITKLDGTAKGGGALSAVAETGSSIAFIGTGESVDEFERFDPQGFISRLLGMGDIKALIERAEETLAKEEVDLEAMIKGKFTLKDMYAQLEAVRKMGPLKQILQMLPLGAMGIKIDDATYEVTKEKLEEYRVIMDSMTDEELENPKIMDGSRIRRVARGAGVRVEDVNELLKYHRMMQRAMKGMQGMLGGKIAAK</sequence>
<dbReference type="SMART" id="SM00963">
    <property type="entry name" value="SRP54_N"/>
    <property type="match status" value="1"/>
</dbReference>
<dbReference type="Pfam" id="PF02978">
    <property type="entry name" value="SRP_SPB"/>
    <property type="match status" value="1"/>
</dbReference>
<dbReference type="AlphaFoldDB" id="A0A7J2S3H2"/>
<comment type="similarity">
    <text evidence="2">Belongs to the GTP-binding SRP family. SRP54 subfamily.</text>
</comment>
<dbReference type="Gene3D" id="3.40.50.300">
    <property type="entry name" value="P-loop containing nucleotide triphosphate hydrolases"/>
    <property type="match status" value="1"/>
</dbReference>
<dbReference type="Gene3D" id="1.20.120.140">
    <property type="entry name" value="Signal recognition particle SRP54, nucleotide-binding domain"/>
    <property type="match status" value="1"/>
</dbReference>
<keyword evidence="4" id="KW-0547">Nucleotide-binding</keyword>
<dbReference type="EC" id="3.6.5.4" evidence="10"/>
<evidence type="ECO:0000256" key="5">
    <source>
        <dbReference type="ARBA" id="ARBA00022801"/>
    </source>
</evidence>
<feature type="domain" description="AAA+ ATPase" evidence="13">
    <location>
        <begin position="93"/>
        <end position="268"/>
    </location>
</feature>
<keyword evidence="6" id="KW-0694">RNA-binding</keyword>
<evidence type="ECO:0000256" key="7">
    <source>
        <dbReference type="ARBA" id="ARBA00023134"/>
    </source>
</evidence>
<reference evidence="16" key="1">
    <citation type="journal article" date="2020" name="mSystems">
        <title>Genome- and Community-Level Interaction Insights into Carbon Utilization and Element Cycling Functions of Hydrothermarchaeota in Hydrothermal Sediment.</title>
        <authorList>
            <person name="Zhou Z."/>
            <person name="Liu Y."/>
            <person name="Xu W."/>
            <person name="Pan J."/>
            <person name="Luo Z.H."/>
            <person name="Li M."/>
        </authorList>
    </citation>
    <scope>NUCLEOTIDE SEQUENCE [LARGE SCALE GENOMIC DNA]</scope>
    <source>
        <strain evidence="16">HyVt-386</strain>
    </source>
</reference>
<dbReference type="GO" id="GO:0003924">
    <property type="term" value="F:GTPase activity"/>
    <property type="evidence" value="ECO:0007669"/>
    <property type="project" value="InterPro"/>
</dbReference>
<dbReference type="InterPro" id="IPR036225">
    <property type="entry name" value="SRP/SRP_N"/>
</dbReference>
<dbReference type="InterPro" id="IPR022941">
    <property type="entry name" value="SRP54"/>
</dbReference>
<dbReference type="SUPFAM" id="SSF47364">
    <property type="entry name" value="Domain of the SRP/SRP receptor G-proteins"/>
    <property type="match status" value="1"/>
</dbReference>